<dbReference type="InterPro" id="IPR013597">
    <property type="entry name" value="Mat_intron_G2"/>
</dbReference>
<keyword evidence="4" id="KW-0479">Metal-binding</keyword>
<dbReference type="CDD" id="cd01651">
    <property type="entry name" value="RT_G2_intron"/>
    <property type="match status" value="1"/>
</dbReference>
<evidence type="ECO:0000313" key="12">
    <source>
        <dbReference type="EMBL" id="MDQ0291423.1"/>
    </source>
</evidence>
<dbReference type="AlphaFoldDB" id="A0AAE3VJ69"/>
<keyword evidence="3 12" id="KW-0548">Nucleotidyltransferase</keyword>
<dbReference type="NCBIfam" id="TIGR04416">
    <property type="entry name" value="group_II_RT_mat"/>
    <property type="match status" value="1"/>
</dbReference>
<protein>
    <recommendedName>
        <fullName evidence="1">RNA-directed DNA polymerase</fullName>
        <ecNumber evidence="1">2.7.7.49</ecNumber>
    </recommendedName>
</protein>
<dbReference type="EMBL" id="JAUSVL010000001">
    <property type="protein sequence ID" value="MDQ0288877.1"/>
    <property type="molecule type" value="Genomic_DNA"/>
</dbReference>
<dbReference type="PRINTS" id="PR00866">
    <property type="entry name" value="RNADNAPOLMS"/>
</dbReference>
<evidence type="ECO:0000256" key="2">
    <source>
        <dbReference type="ARBA" id="ARBA00022679"/>
    </source>
</evidence>
<evidence type="ECO:0000256" key="5">
    <source>
        <dbReference type="ARBA" id="ARBA00022842"/>
    </source>
</evidence>
<dbReference type="Proteomes" id="UP001238163">
    <property type="component" value="Unassembled WGS sequence"/>
</dbReference>
<dbReference type="InterPro" id="IPR051083">
    <property type="entry name" value="GrpII_Intron_Splice-Mob/Def"/>
</dbReference>
<dbReference type="GO" id="GO:0003964">
    <property type="term" value="F:RNA-directed DNA polymerase activity"/>
    <property type="evidence" value="ECO:0007669"/>
    <property type="project" value="UniProtKB-KW"/>
</dbReference>
<dbReference type="EC" id="2.7.7.49" evidence="1"/>
<dbReference type="EMBL" id="JAUSVL010000001">
    <property type="protein sequence ID" value="MDQ0291423.1"/>
    <property type="molecule type" value="Genomic_DNA"/>
</dbReference>
<dbReference type="InterPro" id="IPR000123">
    <property type="entry name" value="Reverse_transcriptase_msDNA"/>
</dbReference>
<dbReference type="GO" id="GO:0003723">
    <property type="term" value="F:RNA binding"/>
    <property type="evidence" value="ECO:0007669"/>
    <property type="project" value="InterPro"/>
</dbReference>
<evidence type="ECO:0000256" key="3">
    <source>
        <dbReference type="ARBA" id="ARBA00022695"/>
    </source>
</evidence>
<dbReference type="Pfam" id="PF08388">
    <property type="entry name" value="GIIM"/>
    <property type="match status" value="1"/>
</dbReference>
<evidence type="ECO:0000256" key="1">
    <source>
        <dbReference type="ARBA" id="ARBA00012493"/>
    </source>
</evidence>
<feature type="domain" description="Reverse transcriptase" evidence="10">
    <location>
        <begin position="60"/>
        <end position="289"/>
    </location>
</feature>
<dbReference type="InterPro" id="IPR030931">
    <property type="entry name" value="Group_II_RT_mat"/>
</dbReference>
<dbReference type="Pfam" id="PF00078">
    <property type="entry name" value="RVT_1"/>
    <property type="match status" value="1"/>
</dbReference>
<dbReference type="PANTHER" id="PTHR34047">
    <property type="entry name" value="NUCLEAR INTRON MATURASE 1, MITOCHONDRIAL-RELATED"/>
    <property type="match status" value="1"/>
</dbReference>
<keyword evidence="5" id="KW-0460">Magnesium</keyword>
<sequence length="425" mass="48716">MSDVRNEPIQATAPGPSLEEVLNNENVWAAWKAVKANDGAPGVDGMDVQKTAEHLRKHGQEIWEKVRQGTYIPGAILAVEIPKANGGTRKLGIPNVQDRLIQQALHQVLSLRWEPLFSNSSYGFRPNRSAHDAIRRAQEIIMSGRIWVVDIDLKSFFDEVNHDILMRELRKEVTDKRILKLIGRYLTAPMVEKDGTRTKRTKGTPQGGPLSPLLANIYLTPLDQELEKRQLPFTRYADDVAIYAGSRRAAERILSDIVEWIETKLKIPVNRDKSRSGKSDDTAYLGITIHSDGKMEVETKRLERMKAEVRRLWDARQNLTSEQLRGQWRKYATGWWNYFQIATQRRNVANTAGWIRRHIRKCFWIRWHSDAGRRKALVALGITGRMLQWAKTSRGAWCMAKSQLMQTALSNKTMDKYGLIVPWSV</sequence>
<keyword evidence="6 12" id="KW-0695">RNA-directed DNA polymerase</keyword>
<evidence type="ECO:0000313" key="13">
    <source>
        <dbReference type="Proteomes" id="UP001238163"/>
    </source>
</evidence>
<comment type="caution">
    <text evidence="12">The sequence shown here is derived from an EMBL/GenBank/DDBJ whole genome shotgun (WGS) entry which is preliminary data.</text>
</comment>
<reference evidence="12" key="1">
    <citation type="submission" date="2023-07" db="EMBL/GenBank/DDBJ databases">
        <title>Genomic Encyclopedia of Type Strains, Phase IV (KMG-IV): sequencing the most valuable type-strain genomes for metagenomic binning, comparative biology and taxonomic classification.</title>
        <authorList>
            <person name="Goeker M."/>
        </authorList>
    </citation>
    <scope>NUCLEOTIDE SEQUENCE</scope>
    <source>
        <strain evidence="12">DSM 24202</strain>
    </source>
</reference>
<organism evidence="12 13">
    <name type="scientific">Oligosphaera ethanolica</name>
    <dbReference type="NCBI Taxonomy" id="760260"/>
    <lineage>
        <taxon>Bacteria</taxon>
        <taxon>Pseudomonadati</taxon>
        <taxon>Lentisphaerota</taxon>
        <taxon>Oligosphaeria</taxon>
        <taxon>Oligosphaerales</taxon>
        <taxon>Oligosphaeraceae</taxon>
        <taxon>Oligosphaera</taxon>
    </lineage>
</organism>
<comment type="similarity">
    <text evidence="8">Belongs to the bacterial reverse transcriptase family.</text>
</comment>
<gene>
    <name evidence="11" type="ORF">J3R75_000984</name>
    <name evidence="12" type="ORF">J3R75_003530</name>
</gene>
<accession>A0AAE3VJ69</accession>
<name>A0AAE3VJ69_9BACT</name>
<evidence type="ECO:0000256" key="9">
    <source>
        <dbReference type="ARBA" id="ARBA00048173"/>
    </source>
</evidence>
<keyword evidence="2 12" id="KW-0808">Transferase</keyword>
<dbReference type="PANTHER" id="PTHR34047:SF8">
    <property type="entry name" value="PROTEIN YKFC"/>
    <property type="match status" value="1"/>
</dbReference>
<evidence type="ECO:0000259" key="10">
    <source>
        <dbReference type="PROSITE" id="PS50878"/>
    </source>
</evidence>
<evidence type="ECO:0000256" key="6">
    <source>
        <dbReference type="ARBA" id="ARBA00022918"/>
    </source>
</evidence>
<dbReference type="SUPFAM" id="SSF56672">
    <property type="entry name" value="DNA/RNA polymerases"/>
    <property type="match status" value="1"/>
</dbReference>
<proteinExistence type="inferred from homology"/>
<dbReference type="InterPro" id="IPR043502">
    <property type="entry name" value="DNA/RNA_pol_sf"/>
</dbReference>
<evidence type="ECO:0000256" key="4">
    <source>
        <dbReference type="ARBA" id="ARBA00022723"/>
    </source>
</evidence>
<evidence type="ECO:0000256" key="7">
    <source>
        <dbReference type="ARBA" id="ARBA00023118"/>
    </source>
</evidence>
<keyword evidence="7" id="KW-0051">Antiviral defense</keyword>
<dbReference type="InterPro" id="IPR000477">
    <property type="entry name" value="RT_dom"/>
</dbReference>
<comment type="catalytic activity">
    <reaction evidence="9">
        <text>DNA(n) + a 2'-deoxyribonucleoside 5'-triphosphate = DNA(n+1) + diphosphate</text>
        <dbReference type="Rhea" id="RHEA:22508"/>
        <dbReference type="Rhea" id="RHEA-COMP:17339"/>
        <dbReference type="Rhea" id="RHEA-COMP:17340"/>
        <dbReference type="ChEBI" id="CHEBI:33019"/>
        <dbReference type="ChEBI" id="CHEBI:61560"/>
        <dbReference type="ChEBI" id="CHEBI:173112"/>
        <dbReference type="EC" id="2.7.7.49"/>
    </reaction>
</comment>
<dbReference type="GO" id="GO:0051607">
    <property type="term" value="P:defense response to virus"/>
    <property type="evidence" value="ECO:0007669"/>
    <property type="project" value="UniProtKB-KW"/>
</dbReference>
<evidence type="ECO:0000256" key="8">
    <source>
        <dbReference type="ARBA" id="ARBA00034120"/>
    </source>
</evidence>
<keyword evidence="13" id="KW-1185">Reference proteome</keyword>
<evidence type="ECO:0000313" key="11">
    <source>
        <dbReference type="EMBL" id="MDQ0288877.1"/>
    </source>
</evidence>
<dbReference type="PROSITE" id="PS50878">
    <property type="entry name" value="RT_POL"/>
    <property type="match status" value="1"/>
</dbReference>
<dbReference type="RefSeq" id="WP_307260209.1">
    <property type="nucleotide sequence ID" value="NZ_JAUSVL010000001.1"/>
</dbReference>
<dbReference type="GO" id="GO:0046872">
    <property type="term" value="F:metal ion binding"/>
    <property type="evidence" value="ECO:0007669"/>
    <property type="project" value="UniProtKB-KW"/>
</dbReference>